<sequence>MPPLCAPAVARFFSDALEAGEGAVVLIRPIALAKNGDQRRLADPSSVVASTAPWRSTLQGA</sequence>
<dbReference type="RefSeq" id="WP_017617568.1">
    <property type="nucleotide sequence ID" value="NZ_ANBG01000080.1"/>
</dbReference>
<dbReference type="EMBL" id="CP022753">
    <property type="protein sequence ID" value="ASU82986.1"/>
    <property type="molecule type" value="Genomic_DNA"/>
</dbReference>
<dbReference type="Proteomes" id="UP000215005">
    <property type="component" value="Chromosome"/>
</dbReference>
<keyword evidence="2" id="KW-1185">Reference proteome</keyword>
<name>A0A223S4C1_9ACTN</name>
<reference evidence="1 2" key="1">
    <citation type="submission" date="2017-08" db="EMBL/GenBank/DDBJ databases">
        <title>The complete genome sequence of Nocardiopsis gilva YIM 90087.</title>
        <authorList>
            <person name="Yin M."/>
            <person name="Tang S."/>
        </authorList>
    </citation>
    <scope>NUCLEOTIDE SEQUENCE [LARGE SCALE GENOMIC DNA]</scope>
    <source>
        <strain evidence="1 2">YIM 90087</strain>
    </source>
</reference>
<dbReference type="KEGG" id="ngv:CDO52_09455"/>
<evidence type="ECO:0000313" key="2">
    <source>
        <dbReference type="Proteomes" id="UP000215005"/>
    </source>
</evidence>
<evidence type="ECO:0000313" key="1">
    <source>
        <dbReference type="EMBL" id="ASU82986.1"/>
    </source>
</evidence>
<organism evidence="1 2">
    <name type="scientific">Nocardiopsis gilva YIM 90087</name>
    <dbReference type="NCBI Taxonomy" id="1235441"/>
    <lineage>
        <taxon>Bacteria</taxon>
        <taxon>Bacillati</taxon>
        <taxon>Actinomycetota</taxon>
        <taxon>Actinomycetes</taxon>
        <taxon>Streptosporangiales</taxon>
        <taxon>Nocardiopsidaceae</taxon>
        <taxon>Nocardiopsis</taxon>
    </lineage>
</organism>
<accession>A0A223S4C1</accession>
<protein>
    <submittedName>
        <fullName evidence="1">Uncharacterized protein</fullName>
    </submittedName>
</protein>
<dbReference type="AlphaFoldDB" id="A0A223S4C1"/>
<gene>
    <name evidence="1" type="ORF">CDO52_09455</name>
</gene>
<proteinExistence type="predicted"/>